<name>H9VXH1_PINTA</name>
<dbReference type="AlphaFoldDB" id="H9VXH1"/>
<gene>
    <name evidence="1" type="ORF">0_1849_01</name>
</gene>
<protein>
    <recommendedName>
        <fullName evidence="2">F-box associated domain-containing protein</fullName>
    </recommendedName>
</protein>
<feature type="non-terminal residue" evidence="1">
    <location>
        <position position="1"/>
    </location>
</feature>
<evidence type="ECO:0008006" key="2">
    <source>
        <dbReference type="Google" id="ProtNLM"/>
    </source>
</evidence>
<dbReference type="EMBL" id="FJ065629">
    <property type="protein sequence ID" value="AFG54464.1"/>
    <property type="molecule type" value="Genomic_DNA"/>
</dbReference>
<evidence type="ECO:0000313" key="1">
    <source>
        <dbReference type="EMBL" id="AFG54464.1"/>
    </source>
</evidence>
<organism evidence="1">
    <name type="scientific">Pinus taeda</name>
    <name type="common">Loblolly pine</name>
    <dbReference type="NCBI Taxonomy" id="3352"/>
    <lineage>
        <taxon>Eukaryota</taxon>
        <taxon>Viridiplantae</taxon>
        <taxon>Streptophyta</taxon>
        <taxon>Embryophyta</taxon>
        <taxon>Tracheophyta</taxon>
        <taxon>Spermatophyta</taxon>
        <taxon>Pinopsida</taxon>
        <taxon>Pinidae</taxon>
        <taxon>Conifers I</taxon>
        <taxon>Pinales</taxon>
        <taxon>Pinaceae</taxon>
        <taxon>Pinus</taxon>
        <taxon>Pinus subgen. Pinus</taxon>
    </lineage>
</organism>
<sequence>FIKRDHVLREVIMWEFPLKARSDLNSRWKEIGRMPESVCADFQRMSCSGWIECIGVGDYMCFRAHTRVDVVVYSHTRRSWEWLPKCPCTHPDCHNSRLRGLALEPRPDMEVS</sequence>
<reference evidence="1" key="1">
    <citation type="submission" date="2008-08" db="EMBL/GenBank/DDBJ databases">
        <title>Nucleotide Diversity and Divergence in the Loblolly Pine Gene Space.</title>
        <authorList>
            <person name="Neale D.B."/>
            <person name="Wegrzyn J.L."/>
            <person name="Lee J.M."/>
            <person name="Eckert A.J."/>
            <person name="Liechty J.D."/>
            <person name="Stevens K.A."/>
            <person name="Langley C.H."/>
        </authorList>
    </citation>
    <scope>NUCLEOTIDE SEQUENCE</scope>
    <source>
        <strain evidence="1">2095</strain>
        <tissue evidence="1">Megagametophyte</tissue>
    </source>
</reference>
<accession>H9VXH1</accession>
<proteinExistence type="predicted"/>